<dbReference type="KEGG" id="nan:AArc1_3067"/>
<dbReference type="Proteomes" id="UP000258707">
    <property type="component" value="Chromosome"/>
</dbReference>
<name>A0A346PIM8_9EURY</name>
<reference evidence="2" key="1">
    <citation type="submission" date="2017-10" db="EMBL/GenBank/DDBJ databases">
        <title>Phenotypic and genomic properties of facultatively anaerobic sulfur-reducing natronoarchaea from hypersaline soda lakes.</title>
        <authorList>
            <person name="Sorokin D.Y."/>
            <person name="Kublanov I.V."/>
            <person name="Roman P."/>
            <person name="Sinninghe Damste J.S."/>
            <person name="Golyshin P.N."/>
            <person name="Rojo D."/>
            <person name="Ciordia S."/>
            <person name="Mena Md.C."/>
            <person name="Ferrer M."/>
            <person name="Messina E."/>
            <person name="Smedile F."/>
            <person name="La Spada G."/>
            <person name="La Cono V."/>
            <person name="Yakimov M.M."/>
        </authorList>
    </citation>
    <scope>NUCLEOTIDE SEQUENCE [LARGE SCALE GENOMIC DNA]</scope>
    <source>
        <strain evidence="2">AArc1</strain>
    </source>
</reference>
<dbReference type="AlphaFoldDB" id="A0A346PIM8"/>
<organism evidence="1 2">
    <name type="scientific">Natrarchaeobaculum sulfurireducens</name>
    <dbReference type="NCBI Taxonomy" id="2044521"/>
    <lineage>
        <taxon>Archaea</taxon>
        <taxon>Methanobacteriati</taxon>
        <taxon>Methanobacteriota</taxon>
        <taxon>Stenosarchaea group</taxon>
        <taxon>Halobacteria</taxon>
        <taxon>Halobacteriales</taxon>
        <taxon>Natrialbaceae</taxon>
        <taxon>Natrarchaeobaculum</taxon>
    </lineage>
</organism>
<accession>A0A346PIM8</accession>
<evidence type="ECO:0000313" key="1">
    <source>
        <dbReference type="EMBL" id="AXR79373.1"/>
    </source>
</evidence>
<protein>
    <submittedName>
        <fullName evidence="1">Uncharacterized protein</fullName>
    </submittedName>
</protein>
<proteinExistence type="predicted"/>
<sequence>MVAHAVRRHDSHWRSSWYARAGIRTRGRAKLSQLSIVRYAHPRDHGRTVSLTAFASMRPP</sequence>
<evidence type="ECO:0000313" key="2">
    <source>
        <dbReference type="Proteomes" id="UP000258707"/>
    </source>
</evidence>
<dbReference type="EMBL" id="CP024047">
    <property type="protein sequence ID" value="AXR79373.1"/>
    <property type="molecule type" value="Genomic_DNA"/>
</dbReference>
<gene>
    <name evidence="1" type="ORF">AArc1_3067</name>
</gene>